<evidence type="ECO:0000256" key="3">
    <source>
        <dbReference type="ARBA" id="ARBA00022448"/>
    </source>
</evidence>
<comment type="caution">
    <text evidence="6">The sequence shown here is derived from an EMBL/GenBank/DDBJ whole genome shotgun (WGS) entry which is preliminary data.</text>
</comment>
<name>D6U1F5_KTERA</name>
<organism evidence="6 7">
    <name type="scientific">Ktedonobacter racemifer DSM 44963</name>
    <dbReference type="NCBI Taxonomy" id="485913"/>
    <lineage>
        <taxon>Bacteria</taxon>
        <taxon>Bacillati</taxon>
        <taxon>Chloroflexota</taxon>
        <taxon>Ktedonobacteria</taxon>
        <taxon>Ktedonobacterales</taxon>
        <taxon>Ktedonobacteraceae</taxon>
        <taxon>Ktedonobacter</taxon>
    </lineage>
</organism>
<keyword evidence="7" id="KW-1185">Reference proteome</keyword>
<dbReference type="AlphaFoldDB" id="D6U1F5"/>
<dbReference type="InterPro" id="IPR000914">
    <property type="entry name" value="SBP_5_dom"/>
</dbReference>
<dbReference type="PANTHER" id="PTHR30290">
    <property type="entry name" value="PERIPLASMIC BINDING COMPONENT OF ABC TRANSPORTER"/>
    <property type="match status" value="1"/>
</dbReference>
<evidence type="ECO:0000256" key="1">
    <source>
        <dbReference type="ARBA" id="ARBA00004196"/>
    </source>
</evidence>
<proteinExistence type="inferred from homology"/>
<evidence type="ECO:0000313" key="6">
    <source>
        <dbReference type="EMBL" id="EFH80806.1"/>
    </source>
</evidence>
<dbReference type="OrthoDB" id="137511at2"/>
<gene>
    <name evidence="6" type="ORF">Krac_1430</name>
</gene>
<dbReference type="GO" id="GO:0042597">
    <property type="term" value="C:periplasmic space"/>
    <property type="evidence" value="ECO:0007669"/>
    <property type="project" value="UniProtKB-ARBA"/>
</dbReference>
<dbReference type="GO" id="GO:1904680">
    <property type="term" value="F:peptide transmembrane transporter activity"/>
    <property type="evidence" value="ECO:0007669"/>
    <property type="project" value="TreeGrafter"/>
</dbReference>
<protein>
    <submittedName>
        <fullName evidence="6">Extracellular solute-binding protein family 5</fullName>
    </submittedName>
</protein>
<dbReference type="RefSeq" id="WP_007917795.1">
    <property type="nucleotide sequence ID" value="NZ_ADVG01000004.1"/>
</dbReference>
<dbReference type="InterPro" id="IPR030678">
    <property type="entry name" value="Peptide/Ni-bd"/>
</dbReference>
<dbReference type="CDD" id="cd08504">
    <property type="entry name" value="PBP2_OppA"/>
    <property type="match status" value="1"/>
</dbReference>
<accession>D6U1F5</accession>
<dbReference type="eggNOG" id="COG4166">
    <property type="taxonomic scope" value="Bacteria"/>
</dbReference>
<dbReference type="GO" id="GO:0030313">
    <property type="term" value="C:cell envelope"/>
    <property type="evidence" value="ECO:0007669"/>
    <property type="project" value="UniProtKB-SubCell"/>
</dbReference>
<dbReference type="GO" id="GO:0015833">
    <property type="term" value="P:peptide transport"/>
    <property type="evidence" value="ECO:0007669"/>
    <property type="project" value="TreeGrafter"/>
</dbReference>
<dbReference type="PIRSF" id="PIRSF002741">
    <property type="entry name" value="MppA"/>
    <property type="match status" value="1"/>
</dbReference>
<dbReference type="Pfam" id="PF00496">
    <property type="entry name" value="SBP_bac_5"/>
    <property type="match status" value="1"/>
</dbReference>
<feature type="domain" description="Solute-binding protein family 5" evidence="5">
    <location>
        <begin position="89"/>
        <end position="481"/>
    </location>
</feature>
<keyword evidence="3" id="KW-0813">Transport</keyword>
<evidence type="ECO:0000313" key="7">
    <source>
        <dbReference type="Proteomes" id="UP000004508"/>
    </source>
</evidence>
<comment type="similarity">
    <text evidence="2">Belongs to the bacterial solute-binding protein 5 family.</text>
</comment>
<comment type="subcellular location">
    <subcellularLocation>
        <location evidence="1">Cell envelope</location>
    </subcellularLocation>
</comment>
<dbReference type="GO" id="GO:0043190">
    <property type="term" value="C:ATP-binding cassette (ABC) transporter complex"/>
    <property type="evidence" value="ECO:0007669"/>
    <property type="project" value="InterPro"/>
</dbReference>
<reference evidence="6 7" key="1">
    <citation type="journal article" date="2011" name="Stand. Genomic Sci.">
        <title>Non-contiguous finished genome sequence and contextual data of the filamentous soil bacterium Ktedonobacter racemifer type strain (SOSP1-21).</title>
        <authorList>
            <person name="Chang Y.J."/>
            <person name="Land M."/>
            <person name="Hauser L."/>
            <person name="Chertkov O."/>
            <person name="Del Rio T.G."/>
            <person name="Nolan M."/>
            <person name="Copeland A."/>
            <person name="Tice H."/>
            <person name="Cheng J.F."/>
            <person name="Lucas S."/>
            <person name="Han C."/>
            <person name="Goodwin L."/>
            <person name="Pitluck S."/>
            <person name="Ivanova N."/>
            <person name="Ovchinikova G."/>
            <person name="Pati A."/>
            <person name="Chen A."/>
            <person name="Palaniappan K."/>
            <person name="Mavromatis K."/>
            <person name="Liolios K."/>
            <person name="Brettin T."/>
            <person name="Fiebig A."/>
            <person name="Rohde M."/>
            <person name="Abt B."/>
            <person name="Goker M."/>
            <person name="Detter J.C."/>
            <person name="Woyke T."/>
            <person name="Bristow J."/>
            <person name="Eisen J.A."/>
            <person name="Markowitz V."/>
            <person name="Hugenholtz P."/>
            <person name="Kyrpides N.C."/>
            <person name="Klenk H.P."/>
            <person name="Lapidus A."/>
        </authorList>
    </citation>
    <scope>NUCLEOTIDE SEQUENCE [LARGE SCALE GENOMIC DNA]</scope>
    <source>
        <strain evidence="7">DSM 44963</strain>
    </source>
</reference>
<dbReference type="SUPFAM" id="SSF53850">
    <property type="entry name" value="Periplasmic binding protein-like II"/>
    <property type="match status" value="1"/>
</dbReference>
<dbReference type="PROSITE" id="PS51257">
    <property type="entry name" value="PROKAR_LIPOPROTEIN"/>
    <property type="match status" value="1"/>
</dbReference>
<evidence type="ECO:0000259" key="5">
    <source>
        <dbReference type="Pfam" id="PF00496"/>
    </source>
</evidence>
<dbReference type="Gene3D" id="3.90.76.10">
    <property type="entry name" value="Dipeptide-binding Protein, Domain 1"/>
    <property type="match status" value="1"/>
</dbReference>
<dbReference type="STRING" id="485913.Krac_1430"/>
<dbReference type="Gene3D" id="3.40.190.10">
    <property type="entry name" value="Periplasmic binding protein-like II"/>
    <property type="match status" value="1"/>
</dbReference>
<dbReference type="Gene3D" id="3.10.105.10">
    <property type="entry name" value="Dipeptide-binding Protein, Domain 3"/>
    <property type="match status" value="1"/>
</dbReference>
<keyword evidence="4" id="KW-0732">Signal</keyword>
<evidence type="ECO:0000256" key="4">
    <source>
        <dbReference type="ARBA" id="ARBA00022729"/>
    </source>
</evidence>
<dbReference type="PANTHER" id="PTHR30290:SF10">
    <property type="entry name" value="PERIPLASMIC OLIGOPEPTIDE-BINDING PROTEIN-RELATED"/>
    <property type="match status" value="1"/>
</dbReference>
<dbReference type="EMBL" id="ADVG01000004">
    <property type="protein sequence ID" value="EFH80806.1"/>
    <property type="molecule type" value="Genomic_DNA"/>
</dbReference>
<evidence type="ECO:0000256" key="2">
    <source>
        <dbReference type="ARBA" id="ARBA00005695"/>
    </source>
</evidence>
<dbReference type="InParanoid" id="D6U1F5"/>
<sequence>MKPGKTLAGNLLPAVLFMLTMLIVACGGPSGNSTGASNKLSADKQIYISPLSGISDVATLDPALSTDGPSISALSTMFVGLVQLNDKLEVYGELAQSWTTSPDGRTWTFKLRPNLKFSDENPITSKDVIFSIDRALKPELKSTVAPSYLALIKDATNRNTGKVKSLINDSLFAPDPTTVKIVTESKAQYFLQAFTYPTSYIVEKSFIQKYGDTDWLKHLNEGGVSGPFKLDQHIGGKQISFVPNQNYWGPKPQLQKLVYAFYKDPQTAYKAYQSNQLDYVGVPTANLEQARALPSKQYHQFPQLSIDYLAMNYLVKPFNNVKIRQAFALAIDKDTISHNIWKDARIATNHIIPQGQPGYNESLSGPAGVKGTKGDKTLARQLLQEGMKEEGYTTSNFPRIILTTATGGLQSSKDEFQFIQQRWKDNLGIDVSINDEDFNKLLDDTTAASGNAKGLQMWAIAWGADYPDPQDWTSLLFGNGSPYNQTNYGKGNSQDASQQKTNQDLMPKADANQNTNERMAQYNKIEQQLVDDVAWIPIDQRTASYVRKPCVKGFVDNAQGITSPQNWANIYKSGDTPCANTSAYK</sequence>
<dbReference type="Proteomes" id="UP000004508">
    <property type="component" value="Unassembled WGS sequence"/>
</dbReference>
<dbReference type="InterPro" id="IPR039424">
    <property type="entry name" value="SBP_5"/>
</dbReference>